<evidence type="ECO:0000256" key="2">
    <source>
        <dbReference type="ARBA" id="ARBA00023125"/>
    </source>
</evidence>
<dbReference type="InterPro" id="IPR002575">
    <property type="entry name" value="Aminoglycoside_PTrfase"/>
</dbReference>
<dbReference type="Pfam" id="PF01636">
    <property type="entry name" value="APH"/>
    <property type="match status" value="1"/>
</dbReference>
<name>A0A413SGV9_9FIRM</name>
<dbReference type="Gene3D" id="1.10.10.60">
    <property type="entry name" value="Homeodomain-like"/>
    <property type="match status" value="2"/>
</dbReference>
<feature type="domain" description="HTH araC/xylS-type" evidence="4">
    <location>
        <begin position="9"/>
        <end position="106"/>
    </location>
</feature>
<evidence type="ECO:0000313" key="6">
    <source>
        <dbReference type="Proteomes" id="UP000284465"/>
    </source>
</evidence>
<gene>
    <name evidence="5" type="ORF">DW927_10435</name>
</gene>
<dbReference type="InterPro" id="IPR050959">
    <property type="entry name" value="MarA-like"/>
</dbReference>
<evidence type="ECO:0000256" key="3">
    <source>
        <dbReference type="ARBA" id="ARBA00023163"/>
    </source>
</evidence>
<dbReference type="Gene3D" id="3.90.1200.10">
    <property type="match status" value="1"/>
</dbReference>
<evidence type="ECO:0000256" key="1">
    <source>
        <dbReference type="ARBA" id="ARBA00023015"/>
    </source>
</evidence>
<accession>A0A413SGV9</accession>
<dbReference type="InterPro" id="IPR011009">
    <property type="entry name" value="Kinase-like_dom_sf"/>
</dbReference>
<dbReference type="Proteomes" id="UP000284465">
    <property type="component" value="Unassembled WGS sequence"/>
</dbReference>
<protein>
    <submittedName>
        <fullName evidence="5">Helix-turn-helix domain-containing protein</fullName>
    </submittedName>
</protein>
<dbReference type="PROSITE" id="PS01124">
    <property type="entry name" value="HTH_ARAC_FAMILY_2"/>
    <property type="match status" value="1"/>
</dbReference>
<dbReference type="EMBL" id="QSFP01000011">
    <property type="protein sequence ID" value="RHA66664.1"/>
    <property type="molecule type" value="Genomic_DNA"/>
</dbReference>
<dbReference type="SUPFAM" id="SSF56112">
    <property type="entry name" value="Protein kinase-like (PK-like)"/>
    <property type="match status" value="1"/>
</dbReference>
<dbReference type="GO" id="GO:0043565">
    <property type="term" value="F:sequence-specific DNA binding"/>
    <property type="evidence" value="ECO:0007669"/>
    <property type="project" value="InterPro"/>
</dbReference>
<dbReference type="SMART" id="SM00342">
    <property type="entry name" value="HTH_ARAC"/>
    <property type="match status" value="1"/>
</dbReference>
<dbReference type="SUPFAM" id="SSF46689">
    <property type="entry name" value="Homeodomain-like"/>
    <property type="match status" value="1"/>
</dbReference>
<evidence type="ECO:0000259" key="4">
    <source>
        <dbReference type="PROSITE" id="PS01124"/>
    </source>
</evidence>
<dbReference type="GO" id="GO:0003700">
    <property type="term" value="F:DNA-binding transcription factor activity"/>
    <property type="evidence" value="ECO:0007669"/>
    <property type="project" value="InterPro"/>
</dbReference>
<dbReference type="AlphaFoldDB" id="A0A413SGV9"/>
<evidence type="ECO:0000313" key="5">
    <source>
        <dbReference type="EMBL" id="RHA66664.1"/>
    </source>
</evidence>
<organism evidence="5 6">
    <name type="scientific">Roseburia intestinalis</name>
    <dbReference type="NCBI Taxonomy" id="166486"/>
    <lineage>
        <taxon>Bacteria</taxon>
        <taxon>Bacillati</taxon>
        <taxon>Bacillota</taxon>
        <taxon>Clostridia</taxon>
        <taxon>Lachnospirales</taxon>
        <taxon>Lachnospiraceae</taxon>
        <taxon>Roseburia</taxon>
    </lineage>
</organism>
<dbReference type="Pfam" id="PF12833">
    <property type="entry name" value="HTH_18"/>
    <property type="match status" value="1"/>
</dbReference>
<reference evidence="5 6" key="1">
    <citation type="submission" date="2018-08" db="EMBL/GenBank/DDBJ databases">
        <title>A genome reference for cultivated species of the human gut microbiota.</title>
        <authorList>
            <person name="Zou Y."/>
            <person name="Xue W."/>
            <person name="Luo G."/>
        </authorList>
    </citation>
    <scope>NUCLEOTIDE SEQUENCE [LARGE SCALE GENOMIC DNA]</scope>
    <source>
        <strain evidence="5 6">AM43-11</strain>
    </source>
</reference>
<keyword evidence="2" id="KW-0238">DNA-binding</keyword>
<keyword evidence="1" id="KW-0805">Transcription regulation</keyword>
<dbReference type="PANTHER" id="PTHR47504:SF5">
    <property type="entry name" value="RIGHT ORIGIN-BINDING PROTEIN"/>
    <property type="match status" value="1"/>
</dbReference>
<sequence>MAVDRKAIQRILDYIEDNLKAEISVEELSDLAGFSLFHFYRLFQSAVGMPVMQYITRRRLLHGIHEISLGHKKIDVALSYGYETYAGFYKSFVREIGYTPKVYLKMYKAKKPYRINILQEEHIIMSQKKIRDILINWELENEKIADVVYGETGEISDSAKYVGEDYVIKFSANLGSIKKTIDISHALESIGLLAAQTIPTKDGKYYVEDAGLYYVLSKRIQGENIKVGSVYLDEYLEKARFIGEIVGQLSLALAKIDVVVDDMNILKNVCEWAIPALNEKVVIDKSFLESYQRRFRELYDELPKQIIHRDPNPSNIITNDDKWGFIDFDLSECSVRIYDPCYAASAILSESFELDNPDKLKKWIEIFREIMYGYDAVAKLTESEKEAIPYVLLANQFIATSWFADKDKYKDIYEVNVSMTEWMIDHFENLKI</sequence>
<comment type="caution">
    <text evidence="5">The sequence shown here is derived from an EMBL/GenBank/DDBJ whole genome shotgun (WGS) entry which is preliminary data.</text>
</comment>
<proteinExistence type="predicted"/>
<keyword evidence="3" id="KW-0804">Transcription</keyword>
<dbReference type="PANTHER" id="PTHR47504">
    <property type="entry name" value="RIGHT ORIGIN-BINDING PROTEIN"/>
    <property type="match status" value="1"/>
</dbReference>
<dbReference type="InterPro" id="IPR009057">
    <property type="entry name" value="Homeodomain-like_sf"/>
</dbReference>
<dbReference type="InterPro" id="IPR018060">
    <property type="entry name" value="HTH_AraC"/>
</dbReference>